<dbReference type="Pfam" id="PF13367">
    <property type="entry name" value="PrsW-protease"/>
    <property type="match status" value="1"/>
</dbReference>
<feature type="transmembrane region" description="Helical" evidence="1">
    <location>
        <begin position="9"/>
        <end position="30"/>
    </location>
</feature>
<accession>A0ABT2UNQ8</accession>
<dbReference type="GO" id="GO:0006508">
    <property type="term" value="P:proteolysis"/>
    <property type="evidence" value="ECO:0007669"/>
    <property type="project" value="UniProtKB-KW"/>
</dbReference>
<dbReference type="RefSeq" id="WP_262687026.1">
    <property type="nucleotide sequence ID" value="NZ_JAOQIO010000099.1"/>
</dbReference>
<dbReference type="EC" id="3.4.-.-" evidence="2"/>
<keyword evidence="1" id="KW-0472">Membrane</keyword>
<evidence type="ECO:0000313" key="2">
    <source>
        <dbReference type="EMBL" id="MCU6796207.1"/>
    </source>
</evidence>
<keyword evidence="1" id="KW-0812">Transmembrane</keyword>
<dbReference type="EMBL" id="JAOQIO010000099">
    <property type="protein sequence ID" value="MCU6796207.1"/>
    <property type="molecule type" value="Genomic_DNA"/>
</dbReference>
<dbReference type="GO" id="GO:0008233">
    <property type="term" value="F:peptidase activity"/>
    <property type="evidence" value="ECO:0007669"/>
    <property type="project" value="UniProtKB-KW"/>
</dbReference>
<organism evidence="2 3">
    <name type="scientific">Paenibacillus baimaensis</name>
    <dbReference type="NCBI Taxonomy" id="2982185"/>
    <lineage>
        <taxon>Bacteria</taxon>
        <taxon>Bacillati</taxon>
        <taxon>Bacillota</taxon>
        <taxon>Bacilli</taxon>
        <taxon>Bacillales</taxon>
        <taxon>Paenibacillaceae</taxon>
        <taxon>Paenibacillus</taxon>
    </lineage>
</organism>
<sequence length="201" mass="22265">MDTRAKPWLFARVFIWVMITYMGMYTGLSFFGNFNFLPVLIIVGSFMVPFTLVVFFWEMNAPQNIPVYKVVYTVFIGGVASLVAALVLYQTLHDFSGVLIVGFVEAAAKVLAIAWFLRNSKDTYILNGLLIGAAAGTGFADFETAGYALRVLLETSNLESLYDTILWCGIWHLEAISCGRHFPAQPSAWSKENGTGNGRCC</sequence>
<feature type="transmembrane region" description="Helical" evidence="1">
    <location>
        <begin position="36"/>
        <end position="58"/>
    </location>
</feature>
<gene>
    <name evidence="2" type="ORF">OB236_29205</name>
</gene>
<dbReference type="PANTHER" id="PTHR36844:SF1">
    <property type="entry name" value="PROTEASE PRSW"/>
    <property type="match status" value="1"/>
</dbReference>
<keyword evidence="2" id="KW-0645">Protease</keyword>
<proteinExistence type="predicted"/>
<keyword evidence="2" id="KW-0378">Hydrolase</keyword>
<comment type="caution">
    <text evidence="2">The sequence shown here is derived from an EMBL/GenBank/DDBJ whole genome shotgun (WGS) entry which is preliminary data.</text>
</comment>
<reference evidence="2 3" key="1">
    <citation type="submission" date="2022-09" db="EMBL/GenBank/DDBJ databases">
        <authorList>
            <person name="Han X.L."/>
            <person name="Wang Q."/>
            <person name="Lu T."/>
        </authorList>
    </citation>
    <scope>NUCLEOTIDE SEQUENCE [LARGE SCALE GENOMIC DNA]</scope>
    <source>
        <strain evidence="2 3">WQ 127069</strain>
    </source>
</reference>
<feature type="transmembrane region" description="Helical" evidence="1">
    <location>
        <begin position="70"/>
        <end position="89"/>
    </location>
</feature>
<dbReference type="PANTHER" id="PTHR36844">
    <property type="entry name" value="PROTEASE PRSW"/>
    <property type="match status" value="1"/>
</dbReference>
<feature type="transmembrane region" description="Helical" evidence="1">
    <location>
        <begin position="95"/>
        <end position="117"/>
    </location>
</feature>
<dbReference type="InterPro" id="IPR026898">
    <property type="entry name" value="PrsW"/>
</dbReference>
<evidence type="ECO:0000313" key="3">
    <source>
        <dbReference type="Proteomes" id="UP001652445"/>
    </source>
</evidence>
<protein>
    <submittedName>
        <fullName evidence="2">PrsW family glutamic-type intramembrane protease</fullName>
        <ecNumber evidence="2">3.4.-.-</ecNumber>
    </submittedName>
</protein>
<evidence type="ECO:0000256" key="1">
    <source>
        <dbReference type="SAM" id="Phobius"/>
    </source>
</evidence>
<dbReference type="Proteomes" id="UP001652445">
    <property type="component" value="Unassembled WGS sequence"/>
</dbReference>
<keyword evidence="3" id="KW-1185">Reference proteome</keyword>
<name>A0ABT2UNQ8_9BACL</name>
<keyword evidence="1" id="KW-1133">Transmembrane helix</keyword>